<protein>
    <submittedName>
        <fullName evidence="2">DsbA family protein</fullName>
    </submittedName>
</protein>
<proteinExistence type="predicted"/>
<dbReference type="SUPFAM" id="SSF52833">
    <property type="entry name" value="Thioredoxin-like"/>
    <property type="match status" value="1"/>
</dbReference>
<evidence type="ECO:0000259" key="1">
    <source>
        <dbReference type="Pfam" id="PF01323"/>
    </source>
</evidence>
<dbReference type="Gene3D" id="3.40.30.10">
    <property type="entry name" value="Glutaredoxin"/>
    <property type="match status" value="1"/>
</dbReference>
<dbReference type="Proteomes" id="UP000609530">
    <property type="component" value="Unassembled WGS sequence"/>
</dbReference>
<feature type="domain" description="DSBA-like thioredoxin" evidence="1">
    <location>
        <begin position="9"/>
        <end position="198"/>
    </location>
</feature>
<reference evidence="2 3" key="1">
    <citation type="journal article" date="2020" name="Microorganisms">
        <title>Reliable Identification of Environmental Pseudomonas Isolates Using the rpoD Gene.</title>
        <authorList>
            <consortium name="The Broad Institute Genome Sequencing Platform"/>
            <person name="Girard L."/>
            <person name="Lood C."/>
            <person name="Rokni-Zadeh H."/>
            <person name="van Noort V."/>
            <person name="Lavigne R."/>
            <person name="De Mot R."/>
        </authorList>
    </citation>
    <scope>NUCLEOTIDE SEQUENCE [LARGE SCALE GENOMIC DNA]</scope>
    <source>
        <strain evidence="2 3">RD9SR1</strain>
    </source>
</reference>
<dbReference type="RefSeq" id="WP_186679496.1">
    <property type="nucleotide sequence ID" value="NZ_JABWRZ020000001.1"/>
</dbReference>
<evidence type="ECO:0000313" key="2">
    <source>
        <dbReference type="EMBL" id="MBV4492412.1"/>
    </source>
</evidence>
<dbReference type="InterPro" id="IPR036249">
    <property type="entry name" value="Thioredoxin-like_sf"/>
</dbReference>
<dbReference type="Pfam" id="PF01323">
    <property type="entry name" value="DSBA"/>
    <property type="match status" value="1"/>
</dbReference>
<dbReference type="InterPro" id="IPR001853">
    <property type="entry name" value="DSBA-like_thioredoxin_dom"/>
</dbReference>
<name>A0ABS6QEL5_9PSED</name>
<keyword evidence="3" id="KW-1185">Reference proteome</keyword>
<accession>A0ABS6QEL5</accession>
<organism evidence="2 3">
    <name type="scientific">Pseudomonas oryzicola</name>
    <dbReference type="NCBI Taxonomy" id="485876"/>
    <lineage>
        <taxon>Bacteria</taxon>
        <taxon>Pseudomonadati</taxon>
        <taxon>Pseudomonadota</taxon>
        <taxon>Gammaproteobacteria</taxon>
        <taxon>Pseudomonadales</taxon>
        <taxon>Pseudomonadaceae</taxon>
        <taxon>Pseudomonas</taxon>
    </lineage>
</organism>
<dbReference type="EMBL" id="JABWRZ020000001">
    <property type="protein sequence ID" value="MBV4492412.1"/>
    <property type="molecule type" value="Genomic_DNA"/>
</dbReference>
<evidence type="ECO:0000313" key="3">
    <source>
        <dbReference type="Proteomes" id="UP000609530"/>
    </source>
</evidence>
<sequence>MHIPPLLAFDFLDPWSWVAQRRLALAMSQVGQPFNVTFQPCRSPLSRAAAGMAYHDFLERRFGTQALIQQSLVAAEMRQLGIEPAFSQIVRLPDTRPALAAVLWLQRSGKPAHHFVESVFEALYCHGQDIGDPAVLKQLLLRERVALSEVVQFMHSDTFSEELQASEATAAAWAGRVIPSLRINGTVVFGAQTPSVLAPMLGFFGAQQE</sequence>
<comment type="caution">
    <text evidence="2">The sequence shown here is derived from an EMBL/GenBank/DDBJ whole genome shotgun (WGS) entry which is preliminary data.</text>
</comment>
<gene>
    <name evidence="2" type="ORF">HU760_017615</name>
</gene>